<dbReference type="KEGG" id="slim:SCL_0003"/>
<dbReference type="InterPro" id="IPR011557">
    <property type="entry name" value="GyrB"/>
</dbReference>
<feature type="domain" description="Toprim" evidence="14">
    <location>
        <begin position="424"/>
        <end position="539"/>
    </location>
</feature>
<dbReference type="PANTHER" id="PTHR45866">
    <property type="entry name" value="DNA GYRASE/TOPOISOMERASE SUBUNIT B"/>
    <property type="match status" value="1"/>
</dbReference>
<dbReference type="Gene3D" id="3.10.20.690">
    <property type="match status" value="1"/>
</dbReference>
<dbReference type="InterPro" id="IPR020568">
    <property type="entry name" value="Ribosomal_Su5_D2-typ_SF"/>
</dbReference>
<dbReference type="NCBIfam" id="NF011501">
    <property type="entry name" value="PRK14939.1"/>
    <property type="match status" value="1"/>
</dbReference>
<dbReference type="GO" id="GO:0005737">
    <property type="term" value="C:cytoplasm"/>
    <property type="evidence" value="ECO:0007669"/>
    <property type="project" value="UniProtKB-SubCell"/>
</dbReference>
<dbReference type="InterPro" id="IPR006171">
    <property type="entry name" value="TOPRIM_dom"/>
</dbReference>
<feature type="binding site" evidence="13">
    <location>
        <position position="430"/>
    </location>
    <ligand>
        <name>Mg(2+)</name>
        <dbReference type="ChEBI" id="CHEBI:18420"/>
        <label>1</label>
        <note>catalytic</note>
    </ligand>
</feature>
<dbReference type="Pfam" id="PF01751">
    <property type="entry name" value="Toprim"/>
    <property type="match status" value="1"/>
</dbReference>
<comment type="miscellaneous">
    <text evidence="13">Few gyrases are as efficient as E.coli at forming negative supercoils. Not all organisms have 2 type II topoisomerases; in organisms with a single type II topoisomerase this enzyme also has to decatenate newly replicated chromosomes.</text>
</comment>
<dbReference type="Gene3D" id="3.30.230.10">
    <property type="match status" value="1"/>
</dbReference>
<dbReference type="FunFam" id="3.40.50.670:FF:000007">
    <property type="entry name" value="DNA gyrase subunit B"/>
    <property type="match status" value="1"/>
</dbReference>
<dbReference type="Pfam" id="PF21249">
    <property type="entry name" value="GyrB_hook"/>
    <property type="match status" value="1"/>
</dbReference>
<sequence>MTQAKKGSTPTYDSHSIQVLKGLDAVRKRPGMYIGDTDDGTGLHHMVFEAVDNSIDEALAGHCNRISVTIHTDNSITVSDNGRGIPTEIIPEEGRSAAEVVMTVLHAGGKFDQNSYKVSGGLHGVGISVVNALSDQLELTIRRDGKVHQQKYHLGEPKTPLTVIGESSETGTDVRFKPSNKIFTDTVYNYDTLAKRLRELSFLNSGVRISLLDERTGKEDVFEYKGGIAAFVGHLNRNKTPLHQKPVYIAAERDKINVELCLQWNDTYQENIFCFTNNIPQRDGGTHLAGLRAAMTRTLNQFIEKTGLAKKEKVEISGDDAREGLIAVLSVKVPDPKFSSQTKDKLVSSEVKGVVESIVNEKLSEFLEENPADAKAIAGKIVDAARAREAARKARDMTRRKGVLDLAGLPGKLADCQERDPTKCELYLVEGDSAGGSAKQARDRKFQAVLPLKGKILNVERARFDKMLSSVEVATLITALGTGIGNNDFDINKLRYHRIILMTDADVDGSHIRTLLLTFFFRQMPDMITRGHVYIAQPPLFKIKHGKQERYLKDEGELQEFLLEAALTDAVLTTNGQELKGKELAVLCRRHLAVEQTIKRLARRYDPDALRHLITMPRLTPSLLKDKKQAGKIAQELQDRLTHAVNHGSRYDVTVGTDTRNNLHELILARHEHGSTTRTKIDAEFIGSGEYGAMRELGEQLEKYFSAETAIQRADKNQKVADIGAMLEWLMAEAKRGQTIQRYKGLGEMNPEQLWETTMDPQMRRLLKVNIEDGVAADDVFTTLMGEQVEPRREFIEKNALDVSNLDI</sequence>
<dbReference type="AlphaFoldDB" id="A0A1B4XBY9"/>
<dbReference type="RefSeq" id="WP_096359016.1">
    <property type="nucleotide sequence ID" value="NZ_AP014879.1"/>
</dbReference>
<evidence type="ECO:0000256" key="7">
    <source>
        <dbReference type="ARBA" id="ARBA00022741"/>
    </source>
</evidence>
<reference evidence="15 16" key="1">
    <citation type="submission" date="2015-05" db="EMBL/GenBank/DDBJ databases">
        <title>Complete genome sequence of a sulfur-oxidizing gammaproteobacterium strain HA5.</title>
        <authorList>
            <person name="Miura A."/>
            <person name="Kojima H."/>
            <person name="Fukui M."/>
        </authorList>
    </citation>
    <scope>NUCLEOTIDE SEQUENCE [LARGE SCALE GENOMIC DNA]</scope>
    <source>
        <strain evidence="15 16">HA5</strain>
    </source>
</reference>
<dbReference type="GO" id="GO:0005524">
    <property type="term" value="F:ATP binding"/>
    <property type="evidence" value="ECO:0007669"/>
    <property type="project" value="UniProtKB-UniRule"/>
</dbReference>
<keyword evidence="10 13" id="KW-0799">Topoisomerase</keyword>
<dbReference type="InterPro" id="IPR002288">
    <property type="entry name" value="DNA_gyrase_B_C"/>
</dbReference>
<evidence type="ECO:0000313" key="16">
    <source>
        <dbReference type="Proteomes" id="UP000243180"/>
    </source>
</evidence>
<dbReference type="GO" id="GO:0003918">
    <property type="term" value="F:DNA topoisomerase type II (double strand cut, ATP-hydrolyzing) activity"/>
    <property type="evidence" value="ECO:0007669"/>
    <property type="project" value="UniProtKB-UniRule"/>
</dbReference>
<dbReference type="Pfam" id="PF00986">
    <property type="entry name" value="DNA_gyraseB_C"/>
    <property type="match status" value="1"/>
</dbReference>
<evidence type="ECO:0000256" key="11">
    <source>
        <dbReference type="ARBA" id="ARBA00023125"/>
    </source>
</evidence>
<keyword evidence="11" id="KW-0238">DNA-binding</keyword>
<dbReference type="SUPFAM" id="SSF54211">
    <property type="entry name" value="Ribosomal protein S5 domain 2-like"/>
    <property type="match status" value="1"/>
</dbReference>
<dbReference type="PRINTS" id="PR01159">
    <property type="entry name" value="DNAGYRASEB"/>
</dbReference>
<dbReference type="CDD" id="cd16928">
    <property type="entry name" value="HATPase_GyrB-like"/>
    <property type="match status" value="1"/>
</dbReference>
<keyword evidence="6 13" id="KW-0479">Metal-binding</keyword>
<dbReference type="EMBL" id="AP014879">
    <property type="protein sequence ID" value="BAV32329.1"/>
    <property type="molecule type" value="Genomic_DNA"/>
</dbReference>
<dbReference type="PROSITE" id="PS00177">
    <property type="entry name" value="TOPOISOMERASE_II"/>
    <property type="match status" value="1"/>
</dbReference>
<dbReference type="GO" id="GO:0005694">
    <property type="term" value="C:chromosome"/>
    <property type="evidence" value="ECO:0007669"/>
    <property type="project" value="InterPro"/>
</dbReference>
<feature type="binding site" evidence="13">
    <location>
        <position position="504"/>
    </location>
    <ligand>
        <name>Mg(2+)</name>
        <dbReference type="ChEBI" id="CHEBI:18420"/>
        <label>1</label>
        <note>catalytic</note>
    </ligand>
</feature>
<dbReference type="InterPro" id="IPR013760">
    <property type="entry name" value="Topo_IIA-like_dom_sf"/>
</dbReference>
<comment type="subunit">
    <text evidence="13">Heterotetramer, composed of two GyrA and two GyrB chains. In the heterotetramer, GyrA contains the active site tyrosine that forms a transient covalent intermediate with DNA, while GyrB binds cofactors and catalyzes ATP hydrolysis.</text>
</comment>
<dbReference type="InterPro" id="IPR014721">
    <property type="entry name" value="Ribsml_uS5_D2-typ_fold_subgr"/>
</dbReference>
<evidence type="ECO:0000256" key="6">
    <source>
        <dbReference type="ARBA" id="ARBA00022723"/>
    </source>
</evidence>
<feature type="site" description="Interaction with DNA" evidence="13">
    <location>
        <position position="455"/>
    </location>
</feature>
<dbReference type="FunCoup" id="A0A1B4XBY9">
    <property type="interactions" value="452"/>
</dbReference>
<feature type="site" description="Interaction with DNA" evidence="13">
    <location>
        <position position="458"/>
    </location>
</feature>
<dbReference type="InterPro" id="IPR041423">
    <property type="entry name" value="GyrB_insert"/>
</dbReference>
<evidence type="ECO:0000313" key="15">
    <source>
        <dbReference type="EMBL" id="BAV32329.1"/>
    </source>
</evidence>
<keyword evidence="9 13" id="KW-0460">Magnesium</keyword>
<dbReference type="NCBIfam" id="TIGR01059">
    <property type="entry name" value="gyrB"/>
    <property type="match status" value="1"/>
</dbReference>
<evidence type="ECO:0000256" key="5">
    <source>
        <dbReference type="ARBA" id="ARBA00022490"/>
    </source>
</evidence>
<dbReference type="OrthoDB" id="9802808at2"/>
<dbReference type="GO" id="GO:0003677">
    <property type="term" value="F:DNA binding"/>
    <property type="evidence" value="ECO:0007669"/>
    <property type="project" value="UniProtKB-KW"/>
</dbReference>
<dbReference type="Pfam" id="PF18053">
    <property type="entry name" value="GyrB_insert"/>
    <property type="match status" value="1"/>
</dbReference>
<dbReference type="InterPro" id="IPR013506">
    <property type="entry name" value="Topo_IIA_bsu_dom2"/>
</dbReference>
<comment type="function">
    <text evidence="13">A type II topoisomerase that negatively supercoils closed circular double-stranded (ds) DNA in an ATP-dependent manner to modulate DNA topology and maintain chromosomes in an underwound state. Negative supercoiling favors strand separation, and DNA replication, transcription, recombination and repair, all of which involve strand separation. Also able to catalyze the interconversion of other topological isomers of dsDNA rings, including catenanes and knotted rings. Type II topoisomerases break and join 2 DNA strands simultaneously in an ATP-dependent manner.</text>
</comment>
<keyword evidence="5 13" id="KW-0963">Cytoplasm</keyword>
<dbReference type="InterPro" id="IPR003594">
    <property type="entry name" value="HATPase_dom"/>
</dbReference>
<dbReference type="EC" id="5.6.2.2" evidence="3 13"/>
<evidence type="ECO:0000256" key="8">
    <source>
        <dbReference type="ARBA" id="ARBA00022840"/>
    </source>
</evidence>
<evidence type="ECO:0000256" key="9">
    <source>
        <dbReference type="ARBA" id="ARBA00022842"/>
    </source>
</evidence>
<dbReference type="SMART" id="SM00387">
    <property type="entry name" value="HATPase_c"/>
    <property type="match status" value="1"/>
</dbReference>
<dbReference type="SUPFAM" id="SSF55874">
    <property type="entry name" value="ATPase domain of HSP90 chaperone/DNA topoisomerase II/histidine kinase"/>
    <property type="match status" value="1"/>
</dbReference>
<dbReference type="Gene3D" id="3.30.565.10">
    <property type="entry name" value="Histidine kinase-like ATPase, C-terminal domain"/>
    <property type="match status" value="1"/>
</dbReference>
<evidence type="ECO:0000259" key="14">
    <source>
        <dbReference type="PROSITE" id="PS50880"/>
    </source>
</evidence>
<feature type="binding site" evidence="13">
    <location>
        <position position="506"/>
    </location>
    <ligand>
        <name>Mg(2+)</name>
        <dbReference type="ChEBI" id="CHEBI:18420"/>
        <label>2</label>
    </ligand>
</feature>
<comment type="subcellular location">
    <subcellularLocation>
        <location evidence="13">Cytoplasm</location>
    </subcellularLocation>
</comment>
<dbReference type="FunFam" id="3.40.50.670:FF:000004">
    <property type="entry name" value="DNA gyrase subunit B"/>
    <property type="match status" value="1"/>
</dbReference>
<proteinExistence type="inferred from homology"/>
<gene>
    <name evidence="13" type="primary">gyrB</name>
    <name evidence="15" type="ORF">SCL_0003</name>
</gene>
<dbReference type="InterPro" id="IPR001241">
    <property type="entry name" value="Topo_IIA"/>
</dbReference>
<dbReference type="Pfam" id="PF00204">
    <property type="entry name" value="DNA_gyraseB"/>
    <property type="match status" value="1"/>
</dbReference>
<dbReference type="InterPro" id="IPR018522">
    <property type="entry name" value="TopoIIA_CS"/>
</dbReference>
<dbReference type="InterPro" id="IPR036890">
    <property type="entry name" value="HATPase_C_sf"/>
</dbReference>
<comment type="similarity">
    <text evidence="2 13">Belongs to the type II topoisomerase GyrB family.</text>
</comment>
<dbReference type="InterPro" id="IPR013759">
    <property type="entry name" value="Topo_IIA_B_C"/>
</dbReference>
<dbReference type="SMART" id="SM00433">
    <property type="entry name" value="TOP2c"/>
    <property type="match status" value="1"/>
</dbReference>
<organism evidence="15 16">
    <name type="scientific">Sulfuricaulis limicola</name>
    <dbReference type="NCBI Taxonomy" id="1620215"/>
    <lineage>
        <taxon>Bacteria</taxon>
        <taxon>Pseudomonadati</taxon>
        <taxon>Pseudomonadota</taxon>
        <taxon>Gammaproteobacteria</taxon>
        <taxon>Acidiferrobacterales</taxon>
        <taxon>Acidiferrobacteraceae</taxon>
        <taxon>Sulfuricaulis</taxon>
    </lineage>
</organism>
<protein>
    <recommendedName>
        <fullName evidence="4 13">DNA gyrase subunit B</fullName>
        <ecNumber evidence="3 13">5.6.2.2</ecNumber>
    </recommendedName>
</protein>
<dbReference type="GO" id="GO:0006261">
    <property type="term" value="P:DNA-templated DNA replication"/>
    <property type="evidence" value="ECO:0007669"/>
    <property type="project" value="UniProtKB-UniRule"/>
</dbReference>
<dbReference type="Proteomes" id="UP000243180">
    <property type="component" value="Chromosome"/>
</dbReference>
<dbReference type="GO" id="GO:0006265">
    <property type="term" value="P:DNA topological change"/>
    <property type="evidence" value="ECO:0007669"/>
    <property type="project" value="UniProtKB-UniRule"/>
</dbReference>
<evidence type="ECO:0000256" key="12">
    <source>
        <dbReference type="ARBA" id="ARBA00023235"/>
    </source>
</evidence>
<feature type="binding site" evidence="13">
    <location>
        <position position="504"/>
    </location>
    <ligand>
        <name>Mg(2+)</name>
        <dbReference type="ChEBI" id="CHEBI:18420"/>
        <label>2</label>
    </ligand>
</feature>
<dbReference type="FunFam" id="3.30.565.10:FF:000002">
    <property type="entry name" value="DNA gyrase subunit B"/>
    <property type="match status" value="1"/>
</dbReference>
<keyword evidence="7 13" id="KW-0547">Nucleotide-binding</keyword>
<dbReference type="PRINTS" id="PR00418">
    <property type="entry name" value="TPI2FAMILY"/>
</dbReference>
<name>A0A1B4XBY9_9GAMM</name>
<dbReference type="InParanoid" id="A0A1B4XBY9"/>
<dbReference type="CDD" id="cd00822">
    <property type="entry name" value="TopoII_Trans_DNA_gyrase"/>
    <property type="match status" value="1"/>
</dbReference>
<dbReference type="HAMAP" id="MF_01898">
    <property type="entry name" value="GyrB"/>
    <property type="match status" value="1"/>
</dbReference>
<accession>A0A1B4XBY9</accession>
<dbReference type="CDD" id="cd03366">
    <property type="entry name" value="TOPRIM_TopoIIA_GyrB"/>
    <property type="match status" value="1"/>
</dbReference>
<evidence type="ECO:0000256" key="3">
    <source>
        <dbReference type="ARBA" id="ARBA00012895"/>
    </source>
</evidence>
<comment type="catalytic activity">
    <reaction evidence="1 13">
        <text>ATP-dependent breakage, passage and rejoining of double-stranded DNA.</text>
        <dbReference type="EC" id="5.6.2.2"/>
    </reaction>
</comment>
<evidence type="ECO:0000256" key="4">
    <source>
        <dbReference type="ARBA" id="ARBA00019166"/>
    </source>
</evidence>
<evidence type="ECO:0000256" key="10">
    <source>
        <dbReference type="ARBA" id="ARBA00023029"/>
    </source>
</evidence>
<keyword evidence="16" id="KW-1185">Reference proteome</keyword>
<dbReference type="NCBIfam" id="NF004189">
    <property type="entry name" value="PRK05644.1"/>
    <property type="match status" value="1"/>
</dbReference>
<comment type="cofactor">
    <cofactor evidence="13">
        <name>Mg(2+)</name>
        <dbReference type="ChEBI" id="CHEBI:18420"/>
    </cofactor>
    <cofactor evidence="13">
        <name>Mn(2+)</name>
        <dbReference type="ChEBI" id="CHEBI:29035"/>
    </cofactor>
    <cofactor evidence="13">
        <name>Ca(2+)</name>
        <dbReference type="ChEBI" id="CHEBI:29108"/>
    </cofactor>
    <text evidence="13">Binds two Mg(2+) per subunit. The magnesium ions form salt bridges with both the protein and the DNA. Can also accept other divalent metal cations, such as Mn(2+) or Ca(2+).</text>
</comment>
<dbReference type="PROSITE" id="PS50880">
    <property type="entry name" value="TOPRIM"/>
    <property type="match status" value="1"/>
</dbReference>
<dbReference type="InterPro" id="IPR000565">
    <property type="entry name" value="Topo_IIA_B"/>
</dbReference>
<dbReference type="GO" id="GO:0046872">
    <property type="term" value="F:metal ion binding"/>
    <property type="evidence" value="ECO:0007669"/>
    <property type="project" value="UniProtKB-KW"/>
</dbReference>
<dbReference type="Gene3D" id="3.40.50.670">
    <property type="match status" value="2"/>
</dbReference>
<evidence type="ECO:0000256" key="2">
    <source>
        <dbReference type="ARBA" id="ARBA00010708"/>
    </source>
</evidence>
<evidence type="ECO:0000256" key="13">
    <source>
        <dbReference type="HAMAP-Rule" id="MF_01898"/>
    </source>
</evidence>
<dbReference type="InterPro" id="IPR049353">
    <property type="entry name" value="GyrB_hook"/>
</dbReference>
<evidence type="ECO:0000256" key="1">
    <source>
        <dbReference type="ARBA" id="ARBA00000185"/>
    </source>
</evidence>
<dbReference type="FunFam" id="3.30.230.10:FF:000005">
    <property type="entry name" value="DNA gyrase subunit B"/>
    <property type="match status" value="1"/>
</dbReference>
<dbReference type="PANTHER" id="PTHR45866:SF1">
    <property type="entry name" value="DNA GYRASE SUBUNIT B, MITOCHONDRIAL"/>
    <property type="match status" value="1"/>
</dbReference>
<keyword evidence="8 13" id="KW-0067">ATP-binding</keyword>
<dbReference type="Pfam" id="PF02518">
    <property type="entry name" value="HATPase_c"/>
    <property type="match status" value="1"/>
</dbReference>
<dbReference type="SUPFAM" id="SSF56719">
    <property type="entry name" value="Type II DNA topoisomerase"/>
    <property type="match status" value="1"/>
</dbReference>
<dbReference type="InterPro" id="IPR034160">
    <property type="entry name" value="TOPRIM_GyrB"/>
</dbReference>
<keyword evidence="12 13" id="KW-0413">Isomerase</keyword>